<protein>
    <submittedName>
        <fullName evidence="2">Uncharacterized protein</fullName>
    </submittedName>
</protein>
<dbReference type="EMBL" id="AKFS01000019">
    <property type="protein sequence ID" value="EJF51612.1"/>
    <property type="molecule type" value="Genomic_DNA"/>
</dbReference>
<organism evidence="2 3">
    <name type="scientific">Schaalia georgiae F0490</name>
    <dbReference type="NCBI Taxonomy" id="1125717"/>
    <lineage>
        <taxon>Bacteria</taxon>
        <taxon>Bacillati</taxon>
        <taxon>Actinomycetota</taxon>
        <taxon>Actinomycetes</taxon>
        <taxon>Actinomycetales</taxon>
        <taxon>Actinomycetaceae</taxon>
        <taxon>Schaalia</taxon>
    </lineage>
</organism>
<comment type="caution">
    <text evidence="2">The sequence shown here is derived from an EMBL/GenBank/DDBJ whole genome shotgun (WGS) entry which is preliminary data.</text>
</comment>
<dbReference type="PATRIC" id="fig|1125717.3.peg.127"/>
<dbReference type="Proteomes" id="UP000004578">
    <property type="component" value="Unassembled WGS sequence"/>
</dbReference>
<evidence type="ECO:0000313" key="2">
    <source>
        <dbReference type="EMBL" id="EJF51612.1"/>
    </source>
</evidence>
<feature type="region of interest" description="Disordered" evidence="1">
    <location>
        <begin position="1"/>
        <end position="20"/>
    </location>
</feature>
<evidence type="ECO:0000256" key="1">
    <source>
        <dbReference type="SAM" id="MobiDB-lite"/>
    </source>
</evidence>
<reference evidence="2 3" key="1">
    <citation type="submission" date="2012-05" db="EMBL/GenBank/DDBJ databases">
        <authorList>
            <person name="Harkins D.M."/>
            <person name="Madupu R."/>
            <person name="Durkin A.S."/>
            <person name="Torralba M."/>
            <person name="Methe B."/>
            <person name="Sutton G.G."/>
            <person name="Nelson K.E."/>
        </authorList>
    </citation>
    <scope>NUCLEOTIDE SEQUENCE [LARGE SCALE GENOMIC DNA]</scope>
    <source>
        <strain evidence="2 3">F0490</strain>
    </source>
</reference>
<dbReference type="AlphaFoldDB" id="J0P2L2"/>
<proteinExistence type="predicted"/>
<sequence>MPEIMAEDQGCGARLPTKRGGAATRAGHCRRLNGLCARKGPESARRNGAYAREE</sequence>
<evidence type="ECO:0000313" key="3">
    <source>
        <dbReference type="Proteomes" id="UP000004578"/>
    </source>
</evidence>
<name>J0P2L2_9ACTO</name>
<accession>J0P2L2</accession>
<gene>
    <name evidence="2" type="ORF">HMPREF1317_2064</name>
</gene>
<keyword evidence="3" id="KW-1185">Reference proteome</keyword>